<evidence type="ECO:0000256" key="3">
    <source>
        <dbReference type="ARBA" id="ARBA00022553"/>
    </source>
</evidence>
<dbReference type="Pfam" id="PF00989">
    <property type="entry name" value="PAS"/>
    <property type="match status" value="1"/>
</dbReference>
<protein>
    <recommendedName>
        <fullName evidence="2">histidine kinase</fullName>
        <ecNumber evidence="2">2.7.13.3</ecNumber>
    </recommendedName>
</protein>
<dbReference type="InterPro" id="IPR013655">
    <property type="entry name" value="PAS_fold_3"/>
</dbReference>
<feature type="domain" description="PAS" evidence="8">
    <location>
        <begin position="33"/>
        <end position="113"/>
    </location>
</feature>
<dbReference type="EC" id="2.7.13.3" evidence="2"/>
<dbReference type="PROSITE" id="PS50109">
    <property type="entry name" value="HIS_KIN"/>
    <property type="match status" value="1"/>
</dbReference>
<dbReference type="CDD" id="cd00082">
    <property type="entry name" value="HisKA"/>
    <property type="match status" value="1"/>
</dbReference>
<dbReference type="Pfam" id="PF00512">
    <property type="entry name" value="HisKA"/>
    <property type="match status" value="1"/>
</dbReference>
<gene>
    <name evidence="9" type="ORF">JFN93_02265</name>
</gene>
<keyword evidence="3" id="KW-0597">Phosphoprotein</keyword>
<dbReference type="InterPro" id="IPR003594">
    <property type="entry name" value="HATPase_dom"/>
</dbReference>
<dbReference type="InterPro" id="IPR005467">
    <property type="entry name" value="His_kinase_dom"/>
</dbReference>
<dbReference type="FunFam" id="3.30.565.10:FF:000006">
    <property type="entry name" value="Sensor histidine kinase WalK"/>
    <property type="match status" value="1"/>
</dbReference>
<comment type="caution">
    <text evidence="9">The sequence shown here is derived from an EMBL/GenBank/DDBJ whole genome shotgun (WGS) entry which is preliminary data.</text>
</comment>
<evidence type="ECO:0000259" key="8">
    <source>
        <dbReference type="PROSITE" id="PS50112"/>
    </source>
</evidence>
<dbReference type="GO" id="GO:0006355">
    <property type="term" value="P:regulation of DNA-templated transcription"/>
    <property type="evidence" value="ECO:0007669"/>
    <property type="project" value="InterPro"/>
</dbReference>
<evidence type="ECO:0000256" key="2">
    <source>
        <dbReference type="ARBA" id="ARBA00012438"/>
    </source>
</evidence>
<name>A0A8J7IZH8_9BACT</name>
<feature type="domain" description="PAS" evidence="8">
    <location>
        <begin position="363"/>
        <end position="436"/>
    </location>
</feature>
<dbReference type="PROSITE" id="PS50112">
    <property type="entry name" value="PAS"/>
    <property type="match status" value="2"/>
</dbReference>
<dbReference type="Pfam" id="PF02518">
    <property type="entry name" value="HATPase_c"/>
    <property type="match status" value="1"/>
</dbReference>
<dbReference type="SUPFAM" id="SSF47384">
    <property type="entry name" value="Homodimeric domain of signal transducing histidine kinase"/>
    <property type="match status" value="1"/>
</dbReference>
<evidence type="ECO:0000313" key="10">
    <source>
        <dbReference type="Proteomes" id="UP000636888"/>
    </source>
</evidence>
<dbReference type="GO" id="GO:0000155">
    <property type="term" value="F:phosphorelay sensor kinase activity"/>
    <property type="evidence" value="ECO:0007669"/>
    <property type="project" value="InterPro"/>
</dbReference>
<evidence type="ECO:0000256" key="1">
    <source>
        <dbReference type="ARBA" id="ARBA00000085"/>
    </source>
</evidence>
<dbReference type="PRINTS" id="PR00344">
    <property type="entry name" value="BCTRLSENSOR"/>
</dbReference>
<dbReference type="InterPro" id="IPR018771">
    <property type="entry name" value="PocR_dom"/>
</dbReference>
<dbReference type="RefSeq" id="WP_199382368.1">
    <property type="nucleotide sequence ID" value="NZ_JAEMHM010000002.1"/>
</dbReference>
<dbReference type="Gene3D" id="1.10.287.130">
    <property type="match status" value="1"/>
</dbReference>
<keyword evidence="5" id="KW-0418">Kinase</keyword>
<dbReference type="PANTHER" id="PTHR42878">
    <property type="entry name" value="TWO-COMPONENT HISTIDINE KINASE"/>
    <property type="match status" value="1"/>
</dbReference>
<dbReference type="GO" id="GO:0030295">
    <property type="term" value="F:protein kinase activator activity"/>
    <property type="evidence" value="ECO:0007669"/>
    <property type="project" value="TreeGrafter"/>
</dbReference>
<dbReference type="AlphaFoldDB" id="A0A8J7IZH8"/>
<dbReference type="Gene3D" id="3.30.450.20">
    <property type="entry name" value="PAS domain"/>
    <property type="match status" value="2"/>
</dbReference>
<dbReference type="InterPro" id="IPR035965">
    <property type="entry name" value="PAS-like_dom_sf"/>
</dbReference>
<dbReference type="SUPFAM" id="SSF55785">
    <property type="entry name" value="PYP-like sensor domain (PAS domain)"/>
    <property type="match status" value="2"/>
</dbReference>
<dbReference type="InterPro" id="IPR036890">
    <property type="entry name" value="HATPase_C_sf"/>
</dbReference>
<evidence type="ECO:0000256" key="4">
    <source>
        <dbReference type="ARBA" id="ARBA00022679"/>
    </source>
</evidence>
<dbReference type="FunFam" id="1.10.287.130:FF:000070">
    <property type="entry name" value="Histidine kinase sensor protein"/>
    <property type="match status" value="1"/>
</dbReference>
<feature type="domain" description="Histidine kinase" evidence="7">
    <location>
        <begin position="519"/>
        <end position="730"/>
    </location>
</feature>
<dbReference type="GO" id="GO:0000156">
    <property type="term" value="F:phosphorelay response regulator activity"/>
    <property type="evidence" value="ECO:0007669"/>
    <property type="project" value="TreeGrafter"/>
</dbReference>
<dbReference type="Pfam" id="PF08447">
    <property type="entry name" value="PAS_3"/>
    <property type="match status" value="1"/>
</dbReference>
<dbReference type="Pfam" id="PF10114">
    <property type="entry name" value="PocR"/>
    <property type="match status" value="1"/>
</dbReference>
<keyword evidence="10" id="KW-1185">Reference proteome</keyword>
<accession>A0A8J7IZH8</accession>
<dbReference type="SMART" id="SM00388">
    <property type="entry name" value="HisKA"/>
    <property type="match status" value="1"/>
</dbReference>
<proteinExistence type="predicted"/>
<dbReference type="Proteomes" id="UP000636888">
    <property type="component" value="Unassembled WGS sequence"/>
</dbReference>
<reference evidence="9" key="1">
    <citation type="submission" date="2020-12" db="EMBL/GenBank/DDBJ databases">
        <title>Geomonas sp. Red875, isolated from river sediment.</title>
        <authorList>
            <person name="Xu Z."/>
            <person name="Zhang Z."/>
            <person name="Masuda Y."/>
            <person name="Itoh H."/>
            <person name="Senoo K."/>
        </authorList>
    </citation>
    <scope>NUCLEOTIDE SEQUENCE</scope>
    <source>
        <strain evidence="9">Red875</strain>
    </source>
</reference>
<dbReference type="InterPro" id="IPR036097">
    <property type="entry name" value="HisK_dim/P_sf"/>
</dbReference>
<dbReference type="GO" id="GO:0007234">
    <property type="term" value="P:osmosensory signaling via phosphorelay pathway"/>
    <property type="evidence" value="ECO:0007669"/>
    <property type="project" value="TreeGrafter"/>
</dbReference>
<dbReference type="InterPro" id="IPR003661">
    <property type="entry name" value="HisK_dim/P_dom"/>
</dbReference>
<evidence type="ECO:0000256" key="6">
    <source>
        <dbReference type="ARBA" id="ARBA00023136"/>
    </source>
</evidence>
<sequence length="730" mass="82726">MSVLLILLTAAVVACLLHQRQHLHRVQTYLLRLEAYTASLQEAIIDPLFSLGADGTVTDVNGAAERLTGWSRSELVGRRFSSIFTEPKRVERALRRLIPSGSLHGLDLAVRQRHGQVRTVRLDATIFRGAGAVAGSTAIVHDLSALEQKPEPLAEVEEHASFRLGADCLAELDEQNLVQVLDIGWLESVLNDFQKLAGTALAIVDLKGNVLVQSGWQEVCTRFHRASPEAAAACKESDLVFSGHGRPGEYHTYKCRHGLWEVITPLYIAGTHVGNIYTGQFLMEEEAIDPEQFSEQAKRYGFHPEHYLQALDRVPRVSREKIRTVMDFLVKFAEQSSRLSYSNLRLAKAMSDQKWIQEALRQRERHFRGLLQRSPMPIALIGADGQIQYLNDRFAATFGYTREELRDEETWWSLAFPEPEYRARSLATWQQLIEKAQQEGTDIESYEFRVTCKDASTRTFDTFGSVIGTSIMIVFNDITERKLAEECVNMLNLELDRRVEERTEQLEAAVHQQEAFSYSVSHDLRGPLRHINSYAAILREEFANALPEEAQRYLDRLVAASSRMGKLIDDLLLLARVTRTEMKREMVDLTALAEEIAQRLQEENPQREVNFTITEALSAPGDPILLRQVLENLLENAWKYTGKKSRAEIEFGRTNFELGWAFYVRDNGAGFDMTFREQLFGAFQRLHGDEYEGNGIGLATVQRIISRHAGKVWGEGEVGAGATFYFTLEQ</sequence>
<dbReference type="InterPro" id="IPR004358">
    <property type="entry name" value="Sig_transdc_His_kin-like_C"/>
</dbReference>
<dbReference type="Gene3D" id="3.30.565.10">
    <property type="entry name" value="Histidine kinase-like ATPase, C-terminal domain"/>
    <property type="match status" value="1"/>
</dbReference>
<evidence type="ECO:0000313" key="9">
    <source>
        <dbReference type="EMBL" id="MBJ6723523.1"/>
    </source>
</evidence>
<comment type="catalytic activity">
    <reaction evidence="1">
        <text>ATP + protein L-histidine = ADP + protein N-phospho-L-histidine.</text>
        <dbReference type="EC" id="2.7.13.3"/>
    </reaction>
</comment>
<organism evidence="9 10">
    <name type="scientific">Geomesophilobacter sediminis</name>
    <dbReference type="NCBI Taxonomy" id="2798584"/>
    <lineage>
        <taxon>Bacteria</taxon>
        <taxon>Pseudomonadati</taxon>
        <taxon>Thermodesulfobacteriota</taxon>
        <taxon>Desulfuromonadia</taxon>
        <taxon>Geobacterales</taxon>
        <taxon>Geobacteraceae</taxon>
        <taxon>Geomesophilobacter</taxon>
    </lineage>
</organism>
<dbReference type="NCBIfam" id="TIGR00229">
    <property type="entry name" value="sensory_box"/>
    <property type="match status" value="2"/>
</dbReference>
<dbReference type="SMART" id="SM00091">
    <property type="entry name" value="PAS"/>
    <property type="match status" value="2"/>
</dbReference>
<keyword evidence="4" id="KW-0808">Transferase</keyword>
<dbReference type="SMART" id="SM00387">
    <property type="entry name" value="HATPase_c"/>
    <property type="match status" value="1"/>
</dbReference>
<evidence type="ECO:0000256" key="5">
    <source>
        <dbReference type="ARBA" id="ARBA00022777"/>
    </source>
</evidence>
<dbReference type="PANTHER" id="PTHR42878:SF15">
    <property type="entry name" value="BACTERIOPHYTOCHROME"/>
    <property type="match status" value="1"/>
</dbReference>
<keyword evidence="6" id="KW-0472">Membrane</keyword>
<dbReference type="GO" id="GO:0016020">
    <property type="term" value="C:membrane"/>
    <property type="evidence" value="ECO:0007669"/>
    <property type="project" value="UniProtKB-SubCell"/>
</dbReference>
<dbReference type="SUPFAM" id="SSF55874">
    <property type="entry name" value="ATPase domain of HSP90 chaperone/DNA topoisomerase II/histidine kinase"/>
    <property type="match status" value="1"/>
</dbReference>
<dbReference type="InterPro" id="IPR000014">
    <property type="entry name" value="PAS"/>
</dbReference>
<dbReference type="CDD" id="cd00130">
    <property type="entry name" value="PAS"/>
    <property type="match status" value="2"/>
</dbReference>
<dbReference type="EMBL" id="JAEMHM010000002">
    <property type="protein sequence ID" value="MBJ6723523.1"/>
    <property type="molecule type" value="Genomic_DNA"/>
</dbReference>
<dbReference type="InterPro" id="IPR013767">
    <property type="entry name" value="PAS_fold"/>
</dbReference>
<dbReference type="InterPro" id="IPR050351">
    <property type="entry name" value="BphY/WalK/GraS-like"/>
</dbReference>
<evidence type="ECO:0000259" key="7">
    <source>
        <dbReference type="PROSITE" id="PS50109"/>
    </source>
</evidence>